<proteinExistence type="predicted"/>
<sequence>MMAIGNLLAELETLDRATLLERWQSAFGHVAPRHIRSEMMQRALGWHVQVRAYGGLDGEMRRKLRRISPGLKLAKGTRLIRVWQGVSHQVTVLDVGFAYEGKTWRSLSAIARAITGTSWNGKVFFGVTA</sequence>
<name>A0A1I4XHP2_9PROT</name>
<dbReference type="EMBL" id="FOVJ01000001">
    <property type="protein sequence ID" value="SFN25086.1"/>
    <property type="molecule type" value="Genomic_DNA"/>
</dbReference>
<accession>A0A1I4XHP2</accession>
<dbReference type="AlphaFoldDB" id="A0A1I4XHP2"/>
<protein>
    <recommendedName>
        <fullName evidence="3">DUF2924 domain-containing protein</fullName>
    </recommendedName>
</protein>
<dbReference type="RefSeq" id="WP_074793587.1">
    <property type="nucleotide sequence ID" value="NZ_FOVJ01000001.1"/>
</dbReference>
<dbReference type="Pfam" id="PF11149">
    <property type="entry name" value="DUF2924"/>
    <property type="match status" value="1"/>
</dbReference>
<reference evidence="2" key="1">
    <citation type="submission" date="2016-10" db="EMBL/GenBank/DDBJ databases">
        <authorList>
            <person name="Varghese N."/>
        </authorList>
    </citation>
    <scope>NUCLEOTIDE SEQUENCE [LARGE SCALE GENOMIC DNA]</scope>
    <source>
        <strain evidence="2">Nsp8</strain>
    </source>
</reference>
<keyword evidence="2" id="KW-1185">Reference proteome</keyword>
<evidence type="ECO:0008006" key="3">
    <source>
        <dbReference type="Google" id="ProtNLM"/>
    </source>
</evidence>
<dbReference type="OrthoDB" id="8594067at2"/>
<evidence type="ECO:0000313" key="1">
    <source>
        <dbReference type="EMBL" id="SFN25086.1"/>
    </source>
</evidence>
<dbReference type="InterPro" id="IPR021322">
    <property type="entry name" value="DUF2924"/>
</dbReference>
<evidence type="ECO:0000313" key="2">
    <source>
        <dbReference type="Proteomes" id="UP000183107"/>
    </source>
</evidence>
<organism evidence="1 2">
    <name type="scientific">Nitrosospira briensis</name>
    <dbReference type="NCBI Taxonomy" id="35799"/>
    <lineage>
        <taxon>Bacteria</taxon>
        <taxon>Pseudomonadati</taxon>
        <taxon>Pseudomonadota</taxon>
        <taxon>Betaproteobacteria</taxon>
        <taxon>Nitrosomonadales</taxon>
        <taxon>Nitrosomonadaceae</taxon>
        <taxon>Nitrosospira</taxon>
    </lineage>
</organism>
<dbReference type="Proteomes" id="UP000183107">
    <property type="component" value="Unassembled WGS sequence"/>
</dbReference>
<gene>
    <name evidence="1" type="ORF">SAMN05216386_0125</name>
</gene>